<reference evidence="1" key="2">
    <citation type="submission" date="2020-11" db="EMBL/GenBank/DDBJ databases">
        <authorList>
            <person name="McCartney M.A."/>
            <person name="Auch B."/>
            <person name="Kono T."/>
            <person name="Mallez S."/>
            <person name="Becker A."/>
            <person name="Gohl D.M."/>
            <person name="Silverstein K.A.T."/>
            <person name="Koren S."/>
            <person name="Bechman K.B."/>
            <person name="Herman A."/>
            <person name="Abrahante J.E."/>
            <person name="Garbe J."/>
        </authorList>
    </citation>
    <scope>NUCLEOTIDE SEQUENCE</scope>
    <source>
        <strain evidence="1">Duluth1</strain>
        <tissue evidence="1">Whole animal</tissue>
    </source>
</reference>
<protein>
    <submittedName>
        <fullName evidence="1">Uncharacterized protein</fullName>
    </submittedName>
</protein>
<proteinExistence type="predicted"/>
<comment type="caution">
    <text evidence="1">The sequence shown here is derived from an EMBL/GenBank/DDBJ whole genome shotgun (WGS) entry which is preliminary data.</text>
</comment>
<organism evidence="1 2">
    <name type="scientific">Dreissena polymorpha</name>
    <name type="common">Zebra mussel</name>
    <name type="synonym">Mytilus polymorpha</name>
    <dbReference type="NCBI Taxonomy" id="45954"/>
    <lineage>
        <taxon>Eukaryota</taxon>
        <taxon>Metazoa</taxon>
        <taxon>Spiralia</taxon>
        <taxon>Lophotrochozoa</taxon>
        <taxon>Mollusca</taxon>
        <taxon>Bivalvia</taxon>
        <taxon>Autobranchia</taxon>
        <taxon>Heteroconchia</taxon>
        <taxon>Euheterodonta</taxon>
        <taxon>Imparidentia</taxon>
        <taxon>Neoheterodontei</taxon>
        <taxon>Myida</taxon>
        <taxon>Dreissenoidea</taxon>
        <taxon>Dreissenidae</taxon>
        <taxon>Dreissena</taxon>
    </lineage>
</organism>
<dbReference type="AlphaFoldDB" id="A0A9D4G6L0"/>
<sequence>MYAHKYLSPQNADPNALSKKCRIILSVKESSSLRKDGATASGKSIYWNACKESRF</sequence>
<dbReference type="Proteomes" id="UP000828390">
    <property type="component" value="Unassembled WGS sequence"/>
</dbReference>
<evidence type="ECO:0000313" key="2">
    <source>
        <dbReference type="Proteomes" id="UP000828390"/>
    </source>
</evidence>
<keyword evidence="2" id="KW-1185">Reference proteome</keyword>
<gene>
    <name evidence="1" type="ORF">DPMN_139890</name>
</gene>
<accession>A0A9D4G6L0</accession>
<dbReference type="EMBL" id="JAIWYP010000006">
    <property type="protein sequence ID" value="KAH3811480.1"/>
    <property type="molecule type" value="Genomic_DNA"/>
</dbReference>
<evidence type="ECO:0000313" key="1">
    <source>
        <dbReference type="EMBL" id="KAH3811480.1"/>
    </source>
</evidence>
<name>A0A9D4G6L0_DREPO</name>
<reference evidence="1" key="1">
    <citation type="journal article" date="2019" name="bioRxiv">
        <title>The Genome of the Zebra Mussel, Dreissena polymorpha: A Resource for Invasive Species Research.</title>
        <authorList>
            <person name="McCartney M.A."/>
            <person name="Auch B."/>
            <person name="Kono T."/>
            <person name="Mallez S."/>
            <person name="Zhang Y."/>
            <person name="Obille A."/>
            <person name="Becker A."/>
            <person name="Abrahante J.E."/>
            <person name="Garbe J."/>
            <person name="Badalamenti J.P."/>
            <person name="Herman A."/>
            <person name="Mangelson H."/>
            <person name="Liachko I."/>
            <person name="Sullivan S."/>
            <person name="Sone E.D."/>
            <person name="Koren S."/>
            <person name="Silverstein K.A.T."/>
            <person name="Beckman K.B."/>
            <person name="Gohl D.M."/>
        </authorList>
    </citation>
    <scope>NUCLEOTIDE SEQUENCE</scope>
    <source>
        <strain evidence="1">Duluth1</strain>
        <tissue evidence="1">Whole animal</tissue>
    </source>
</reference>